<sequence length="33" mass="3636">MLQIAQTIAASQVDKVVGETDNIAEQSVQYQAW</sequence>
<accession>A0A1Y0B170</accession>
<reference evidence="1" key="1">
    <citation type="submission" date="2017-03" db="EMBL/GenBank/DDBJ databases">
        <title>The mitochondrial genome of the carnivorous plant Utricularia reniformis (Lentibulariaceae): structure, comparative analysis and evolutionary landmarks.</title>
        <authorList>
            <person name="Silva S.R."/>
            <person name="Alvarenga D.O."/>
            <person name="Michael T.P."/>
            <person name="Miranda V.F.O."/>
            <person name="Varani A.M."/>
        </authorList>
    </citation>
    <scope>NUCLEOTIDE SEQUENCE</scope>
</reference>
<dbReference type="AlphaFoldDB" id="A0A1Y0B170"/>
<name>A0A1Y0B170_9LAMI</name>
<evidence type="ECO:0000313" key="1">
    <source>
        <dbReference type="EMBL" id="ART31195.1"/>
    </source>
</evidence>
<proteinExistence type="predicted"/>
<dbReference type="EMBL" id="KY774314">
    <property type="protein sequence ID" value="ART31195.1"/>
    <property type="molecule type" value="Genomic_DNA"/>
</dbReference>
<protein>
    <submittedName>
        <fullName evidence="1">Uncharacterized protein</fullName>
    </submittedName>
</protein>
<geneLocation type="mitochondrion" evidence="1"/>
<keyword evidence="1" id="KW-0496">Mitochondrion</keyword>
<organism evidence="1">
    <name type="scientific">Utricularia reniformis</name>
    <dbReference type="NCBI Taxonomy" id="192314"/>
    <lineage>
        <taxon>Eukaryota</taxon>
        <taxon>Viridiplantae</taxon>
        <taxon>Streptophyta</taxon>
        <taxon>Embryophyta</taxon>
        <taxon>Tracheophyta</taxon>
        <taxon>Spermatophyta</taxon>
        <taxon>Magnoliopsida</taxon>
        <taxon>eudicotyledons</taxon>
        <taxon>Gunneridae</taxon>
        <taxon>Pentapetalae</taxon>
        <taxon>asterids</taxon>
        <taxon>lamiids</taxon>
        <taxon>Lamiales</taxon>
        <taxon>Lentibulariaceae</taxon>
        <taxon>Utricularia</taxon>
    </lineage>
</organism>
<gene>
    <name evidence="1" type="ORF">AEK19_MT0972</name>
</gene>